<dbReference type="InterPro" id="IPR019734">
    <property type="entry name" value="TPR_rpt"/>
</dbReference>
<keyword evidence="5" id="KW-1185">Reference proteome</keyword>
<dbReference type="RefSeq" id="WP_326508156.1">
    <property type="nucleotide sequence ID" value="NZ_JAWIIV010000018.1"/>
</dbReference>
<organism evidence="4 5">
    <name type="scientific">Noviherbaspirillum album</name>
    <dbReference type="NCBI Taxonomy" id="3080276"/>
    <lineage>
        <taxon>Bacteria</taxon>
        <taxon>Pseudomonadati</taxon>
        <taxon>Pseudomonadota</taxon>
        <taxon>Betaproteobacteria</taxon>
        <taxon>Burkholderiales</taxon>
        <taxon>Oxalobacteraceae</taxon>
        <taxon>Noviherbaspirillum</taxon>
    </lineage>
</organism>
<accession>A0ABU6JCQ8</accession>
<feature type="repeat" description="TPR" evidence="3">
    <location>
        <begin position="33"/>
        <end position="66"/>
    </location>
</feature>
<dbReference type="InterPro" id="IPR011990">
    <property type="entry name" value="TPR-like_helical_dom_sf"/>
</dbReference>
<dbReference type="EMBL" id="JAWIIV010000018">
    <property type="protein sequence ID" value="MEC4721430.1"/>
    <property type="molecule type" value="Genomic_DNA"/>
</dbReference>
<dbReference type="PROSITE" id="PS50293">
    <property type="entry name" value="TPR_REGION"/>
    <property type="match status" value="1"/>
</dbReference>
<sequence length="251" mass="28246">MASLVFLTGCATTSGTSGELPTLSDQTDNQKRARIRLQLAVGYYEQRQMAVALDEIKQALAADPDFADAYSMRGLIYMDMGETRLAEENFLQAIRLAPNTPDFNNNYGWFLCQNGREKQSIQYFEAALKNRAYQSPAKALNNAGFCSLKSNDKVAAERYFSQAFQVDPGNPSTNLNLARLYFERGDYERARFYVARVMKAEVMTADVLWLAIRIEHRLGDRATAASLANQLRRRHAGSAEYAAYQRGAFNE</sequence>
<keyword evidence="2 3" id="KW-0802">TPR repeat</keyword>
<feature type="repeat" description="TPR" evidence="3">
    <location>
        <begin position="137"/>
        <end position="170"/>
    </location>
</feature>
<comment type="caution">
    <text evidence="4">The sequence shown here is derived from an EMBL/GenBank/DDBJ whole genome shotgun (WGS) entry which is preliminary data.</text>
</comment>
<reference evidence="4 5" key="1">
    <citation type="submission" date="2023-10" db="EMBL/GenBank/DDBJ databases">
        <title>Noviherbaspirillum sp. CPCC 100848 genome assembly.</title>
        <authorList>
            <person name="Li X.Y."/>
            <person name="Fang X.M."/>
        </authorList>
    </citation>
    <scope>NUCLEOTIDE SEQUENCE [LARGE SCALE GENOMIC DNA]</scope>
    <source>
        <strain evidence="4 5">CPCC 100848</strain>
    </source>
</reference>
<dbReference type="SMART" id="SM00028">
    <property type="entry name" value="TPR"/>
    <property type="match status" value="5"/>
</dbReference>
<dbReference type="PANTHER" id="PTHR44858">
    <property type="entry name" value="TETRATRICOPEPTIDE REPEAT PROTEIN 6"/>
    <property type="match status" value="1"/>
</dbReference>
<protein>
    <submittedName>
        <fullName evidence="4">Type IV pilus biogenesis/stability protein PilW</fullName>
    </submittedName>
</protein>
<dbReference type="Pfam" id="PF14559">
    <property type="entry name" value="TPR_19"/>
    <property type="match status" value="1"/>
</dbReference>
<name>A0ABU6JCQ8_9BURK</name>
<keyword evidence="1" id="KW-0677">Repeat</keyword>
<dbReference type="PANTHER" id="PTHR44858:SF1">
    <property type="entry name" value="UDP-N-ACETYLGLUCOSAMINE--PEPTIDE N-ACETYLGLUCOSAMINYLTRANSFERASE SPINDLY-RELATED"/>
    <property type="match status" value="1"/>
</dbReference>
<dbReference type="InterPro" id="IPR050498">
    <property type="entry name" value="Ycf3"/>
</dbReference>
<evidence type="ECO:0000313" key="5">
    <source>
        <dbReference type="Proteomes" id="UP001352263"/>
    </source>
</evidence>
<evidence type="ECO:0000256" key="3">
    <source>
        <dbReference type="PROSITE-ProRule" id="PRU00339"/>
    </source>
</evidence>
<dbReference type="SUPFAM" id="SSF48452">
    <property type="entry name" value="TPR-like"/>
    <property type="match status" value="1"/>
</dbReference>
<dbReference type="Proteomes" id="UP001352263">
    <property type="component" value="Unassembled WGS sequence"/>
</dbReference>
<dbReference type="NCBIfam" id="TIGR02521">
    <property type="entry name" value="type_IV_pilW"/>
    <property type="match status" value="1"/>
</dbReference>
<dbReference type="InterPro" id="IPR013360">
    <property type="entry name" value="Pilus_4_PilW"/>
</dbReference>
<gene>
    <name evidence="4" type="primary">pilW</name>
    <name evidence="4" type="ORF">RY831_19890</name>
</gene>
<dbReference type="Pfam" id="PF13432">
    <property type="entry name" value="TPR_16"/>
    <property type="match status" value="1"/>
</dbReference>
<proteinExistence type="predicted"/>
<evidence type="ECO:0000256" key="2">
    <source>
        <dbReference type="ARBA" id="ARBA00022803"/>
    </source>
</evidence>
<feature type="repeat" description="TPR" evidence="3">
    <location>
        <begin position="67"/>
        <end position="100"/>
    </location>
</feature>
<dbReference type="Gene3D" id="1.25.40.10">
    <property type="entry name" value="Tetratricopeptide repeat domain"/>
    <property type="match status" value="1"/>
</dbReference>
<evidence type="ECO:0000256" key="1">
    <source>
        <dbReference type="ARBA" id="ARBA00022737"/>
    </source>
</evidence>
<evidence type="ECO:0000313" key="4">
    <source>
        <dbReference type="EMBL" id="MEC4721430.1"/>
    </source>
</evidence>
<dbReference type="PROSITE" id="PS50005">
    <property type="entry name" value="TPR"/>
    <property type="match status" value="3"/>
</dbReference>